<evidence type="ECO:0000259" key="5">
    <source>
        <dbReference type="PROSITE" id="PS51669"/>
    </source>
</evidence>
<dbReference type="Gene3D" id="3.40.50.740">
    <property type="match status" value="1"/>
</dbReference>
<dbReference type="Gene3D" id="3.40.228.10">
    <property type="entry name" value="Dimethylsulfoxide Reductase, domain 2"/>
    <property type="match status" value="1"/>
</dbReference>
<dbReference type="RefSeq" id="WP_101896216.1">
    <property type="nucleotide sequence ID" value="NZ_CP022684.1"/>
</dbReference>
<dbReference type="PANTHER" id="PTHR43742:SF2">
    <property type="entry name" value="ASSIMILATORY NITRATE REDUCTASE CATALYTIC SUBUNIT"/>
    <property type="match status" value="1"/>
</dbReference>
<comment type="similarity">
    <text evidence="1">Belongs to the prokaryotic molybdopterin-containing oxidoreductase family.</text>
</comment>
<dbReference type="Gene3D" id="2.40.40.20">
    <property type="match status" value="1"/>
</dbReference>
<dbReference type="InterPro" id="IPR009010">
    <property type="entry name" value="Asp_de-COase-like_dom_sf"/>
</dbReference>
<dbReference type="InterPro" id="IPR006657">
    <property type="entry name" value="MoPterin_dinucl-bd_dom"/>
</dbReference>
<dbReference type="InterPro" id="IPR050612">
    <property type="entry name" value="Prok_Mopterin_Oxidored"/>
</dbReference>
<dbReference type="SUPFAM" id="SSF50692">
    <property type="entry name" value="ADC-like"/>
    <property type="match status" value="1"/>
</dbReference>
<dbReference type="InterPro" id="IPR006963">
    <property type="entry name" value="Mopterin_OxRdtase_4Fe-4S_dom"/>
</dbReference>
<dbReference type="EMBL" id="CP022684">
    <property type="protein sequence ID" value="AUM14848.1"/>
    <property type="molecule type" value="Genomic_DNA"/>
</dbReference>
<dbReference type="Gene3D" id="2.20.25.90">
    <property type="entry name" value="ADC-like domains"/>
    <property type="match status" value="1"/>
</dbReference>
<dbReference type="GO" id="GO:0046872">
    <property type="term" value="F:metal ion binding"/>
    <property type="evidence" value="ECO:0007669"/>
    <property type="project" value="UniProtKB-KW"/>
</dbReference>
<dbReference type="GO" id="GO:0051536">
    <property type="term" value="F:iron-sulfur cluster binding"/>
    <property type="evidence" value="ECO:0007669"/>
    <property type="project" value="UniProtKB-KW"/>
</dbReference>
<evidence type="ECO:0000313" key="6">
    <source>
        <dbReference type="EMBL" id="AUM14848.1"/>
    </source>
</evidence>
<evidence type="ECO:0000256" key="2">
    <source>
        <dbReference type="ARBA" id="ARBA00022723"/>
    </source>
</evidence>
<keyword evidence="4" id="KW-0411">Iron-sulfur</keyword>
<dbReference type="Proteomes" id="UP000235116">
    <property type="component" value="Chromosome"/>
</dbReference>
<feature type="domain" description="4Fe-4S Mo/W bis-MGD-type" evidence="5">
    <location>
        <begin position="4"/>
        <end position="60"/>
    </location>
</feature>
<gene>
    <name evidence="6" type="ORF">Kalk_04645</name>
</gene>
<dbReference type="PROSITE" id="PS51669">
    <property type="entry name" value="4FE4S_MOW_BIS_MGD"/>
    <property type="match status" value="1"/>
</dbReference>
<dbReference type="Pfam" id="PF01568">
    <property type="entry name" value="Molydop_binding"/>
    <property type="match status" value="1"/>
</dbReference>
<evidence type="ECO:0000256" key="4">
    <source>
        <dbReference type="ARBA" id="ARBA00023014"/>
    </source>
</evidence>
<keyword evidence="3" id="KW-0408">Iron</keyword>
<evidence type="ECO:0000256" key="1">
    <source>
        <dbReference type="ARBA" id="ARBA00010312"/>
    </source>
</evidence>
<keyword evidence="2" id="KW-0479">Metal-binding</keyword>
<reference evidence="7" key="1">
    <citation type="submission" date="2017-08" db="EMBL/GenBank/DDBJ databases">
        <title>Direct submision.</title>
        <authorList>
            <person name="Kim S.-J."/>
            <person name="Rhee S.-K."/>
        </authorList>
    </citation>
    <scope>NUCLEOTIDE SEQUENCE [LARGE SCALE GENOMIC DNA]</scope>
    <source>
        <strain evidence="7">GI5</strain>
    </source>
</reference>
<proteinExistence type="inferred from homology"/>
<dbReference type="InterPro" id="IPR006656">
    <property type="entry name" value="Mopterin_OxRdtase"/>
</dbReference>
<sequence>MPQPQKHLRTCNLCEAMCGIEITHDQGHILAIKGDPGDPLSKGHICPKAVALQDLHEDPDRLKYPLLKTPEGWEQISWENALNEVASRLRNIQAKHGNNAVGIYLGNPTIHNLGSMLTLMPFLSALGTSNRFSATSVDQLAPMLVAMKMFGNQLMIPIPDIDRTDMMICLGANPMASNGSLMTAPGFKNRVKALQDRGGKLIVIDPRLTETAKIADEHHFIRPGTDALLLMAMLHTLFRQDLVDTGRLTNHLQGINIVKNMVVGFTPQKVARITGMKAKDIRQLAINFAKAPSACFYGRMGASTQEFGTLTNWLITVFNTLTGNLDEPGGVMFTRPAVDLPGLANVSGNTGSFNSRKSRVRKYPEFGGEFPASTLADEMLTPGKGQIRAFVTSAGNPVLSLPNGRKVEKALQQLDFMVSVDFYLNETTRHAHIILPPTGPLEHGHYDLALNMMTVRNTAKYSSALYKPMPDTRHDWQIFNELTRRLQSHSPLKWAASEAQYLAIKKLGDEGMLDLALKAGPYGRQPEALSDMQKRMARFMYKRFPASGISALLDVSPYSRHTRGEQHNLSLKKLKQNPHGIDLGPLQPCLPERLGTQGKSINLVPKLFMKDIVRLQKRLERKTKPAPDSFALIGRRDVRSNNSWMHNSERLVKGKNRCTALLHPDDAKKLGINNGDNIIVSTRIGEIELPAQITEEIMPSVLCVPHGWGHQRTGTQLSVAEKHAGVSVNDITDDYSIDALTGVAAFNGQQVTVSTIKIEKNVVRLNDKRLASSSAS</sequence>
<organism evidence="6 7">
    <name type="scientific">Ketobacter alkanivorans</name>
    <dbReference type="NCBI Taxonomy" id="1917421"/>
    <lineage>
        <taxon>Bacteria</taxon>
        <taxon>Pseudomonadati</taxon>
        <taxon>Pseudomonadota</taxon>
        <taxon>Gammaproteobacteria</taxon>
        <taxon>Pseudomonadales</taxon>
        <taxon>Ketobacteraceae</taxon>
        <taxon>Ketobacter</taxon>
    </lineage>
</organism>
<dbReference type="Pfam" id="PF04879">
    <property type="entry name" value="Molybdop_Fe4S4"/>
    <property type="match status" value="1"/>
</dbReference>
<protein>
    <submittedName>
        <fullName evidence="6">Dehydrogenase</fullName>
    </submittedName>
</protein>
<dbReference type="KEGG" id="kak:Kalk_04645"/>
<dbReference type="GO" id="GO:0043546">
    <property type="term" value="F:molybdopterin cofactor binding"/>
    <property type="evidence" value="ECO:0007669"/>
    <property type="project" value="InterPro"/>
</dbReference>
<dbReference type="PANTHER" id="PTHR43742">
    <property type="entry name" value="TRIMETHYLAMINE-N-OXIDE REDUCTASE"/>
    <property type="match status" value="1"/>
</dbReference>
<evidence type="ECO:0000313" key="7">
    <source>
        <dbReference type="Proteomes" id="UP000235116"/>
    </source>
</evidence>
<dbReference type="SUPFAM" id="SSF53706">
    <property type="entry name" value="Formate dehydrogenase/DMSO reductase, domains 1-3"/>
    <property type="match status" value="1"/>
</dbReference>
<dbReference type="SMART" id="SM00926">
    <property type="entry name" value="Molybdop_Fe4S4"/>
    <property type="match status" value="1"/>
</dbReference>
<dbReference type="Pfam" id="PF00384">
    <property type="entry name" value="Molybdopterin"/>
    <property type="match status" value="1"/>
</dbReference>
<evidence type="ECO:0000256" key="3">
    <source>
        <dbReference type="ARBA" id="ARBA00023004"/>
    </source>
</evidence>
<dbReference type="AlphaFoldDB" id="A0A2K9LR99"/>
<dbReference type="GO" id="GO:0016491">
    <property type="term" value="F:oxidoreductase activity"/>
    <property type="evidence" value="ECO:0007669"/>
    <property type="project" value="InterPro"/>
</dbReference>
<name>A0A2K9LR99_9GAMM</name>
<keyword evidence="7" id="KW-1185">Reference proteome</keyword>
<accession>A0A2K9LR99</accession>
<dbReference type="OrthoDB" id="9815647at2"/>